<keyword evidence="2" id="KW-1185">Reference proteome</keyword>
<gene>
    <name evidence="1" type="ORF">KGA66_10450</name>
</gene>
<evidence type="ECO:0000313" key="2">
    <source>
        <dbReference type="Proteomes" id="UP000677913"/>
    </source>
</evidence>
<organism evidence="1 2">
    <name type="scientific">Actinocrinis puniceicyclus</name>
    <dbReference type="NCBI Taxonomy" id="977794"/>
    <lineage>
        <taxon>Bacteria</taxon>
        <taxon>Bacillati</taxon>
        <taxon>Actinomycetota</taxon>
        <taxon>Actinomycetes</taxon>
        <taxon>Catenulisporales</taxon>
        <taxon>Actinospicaceae</taxon>
        <taxon>Actinocrinis</taxon>
    </lineage>
</organism>
<name>A0A8J7WLG6_9ACTN</name>
<accession>A0A8J7WLG6</accession>
<proteinExistence type="predicted"/>
<sequence length="74" mass="7990">MAFTWRYENAAGAEVEPVVPVEGEHAAFSTQGDAETWIGENWPELLAAEVEQVTLLEDGAVVYGPMSLQESPPA</sequence>
<reference evidence="1" key="1">
    <citation type="submission" date="2021-04" db="EMBL/GenBank/DDBJ databases">
        <title>Genome based classification of Actinospica acidithermotolerans sp. nov., an actinobacterium isolated from an Indonesian hot spring.</title>
        <authorList>
            <person name="Kusuma A.B."/>
            <person name="Putra K.E."/>
            <person name="Nafisah S."/>
            <person name="Loh J."/>
            <person name="Nouioui I."/>
            <person name="Goodfellow M."/>
        </authorList>
    </citation>
    <scope>NUCLEOTIDE SEQUENCE</scope>
    <source>
        <strain evidence="1">DSM 45618</strain>
    </source>
</reference>
<protein>
    <submittedName>
        <fullName evidence="1">Uncharacterized protein</fullName>
    </submittedName>
</protein>
<dbReference type="AlphaFoldDB" id="A0A8J7WLG6"/>
<dbReference type="EMBL" id="JAGSXH010000027">
    <property type="protein sequence ID" value="MBS2963468.1"/>
    <property type="molecule type" value="Genomic_DNA"/>
</dbReference>
<dbReference type="RefSeq" id="WP_211467204.1">
    <property type="nucleotide sequence ID" value="NZ_JAGSXH010000027.1"/>
</dbReference>
<evidence type="ECO:0000313" key="1">
    <source>
        <dbReference type="EMBL" id="MBS2963468.1"/>
    </source>
</evidence>
<dbReference type="Proteomes" id="UP000677913">
    <property type="component" value="Unassembled WGS sequence"/>
</dbReference>
<comment type="caution">
    <text evidence="1">The sequence shown here is derived from an EMBL/GenBank/DDBJ whole genome shotgun (WGS) entry which is preliminary data.</text>
</comment>